<dbReference type="RefSeq" id="WP_090294099.1">
    <property type="nucleotide sequence ID" value="NZ_CAXURO020000001.1"/>
</dbReference>
<reference evidence="2" key="1">
    <citation type="submission" date="2022-06" db="EMBL/GenBank/DDBJ databases">
        <title>Physiological and biochemical characterization and genomic elucidation of a strain of the genus Ensifer adhaerens M8 that combines arsenic oxidation and chromium reduction.</title>
        <authorList>
            <person name="Li X."/>
            <person name="Yu c."/>
        </authorList>
    </citation>
    <scope>NUCLEOTIDE SEQUENCE</scope>
    <source>
        <strain evidence="2">M8</strain>
    </source>
</reference>
<organism evidence="2 3">
    <name type="scientific">Ensifer adhaerens</name>
    <name type="common">Sinorhizobium morelense</name>
    <dbReference type="NCBI Taxonomy" id="106592"/>
    <lineage>
        <taxon>Bacteria</taxon>
        <taxon>Pseudomonadati</taxon>
        <taxon>Pseudomonadota</taxon>
        <taxon>Alphaproteobacteria</taxon>
        <taxon>Hyphomicrobiales</taxon>
        <taxon>Rhizobiaceae</taxon>
        <taxon>Sinorhizobium/Ensifer group</taxon>
        <taxon>Ensifer</taxon>
    </lineage>
</organism>
<dbReference type="OrthoDB" id="9806849at2"/>
<evidence type="ECO:0000313" key="2">
    <source>
        <dbReference type="EMBL" id="USJ25226.1"/>
    </source>
</evidence>
<keyword evidence="2" id="KW-0378">Hydrolase</keyword>
<dbReference type="Gene3D" id="3.90.79.10">
    <property type="entry name" value="Nucleoside Triphosphate Pyrophosphohydrolase"/>
    <property type="match status" value="1"/>
</dbReference>
<sequence>MSALESNTDAWPDEGVIIPIDAVDVRVTGAAHPFHQEEVERAQENWQREIAANPHLFDGRMVLLRALRIADGRLRGEGHVVPYSTFLWWRKTRAKSAFHLFAMPAILSSDGALILVRMGGHTANPGRVYSPSGSLEPEDIVDGGCDIDGNIRREAMEETGIDLSLATVEPGYHLLHMGRAVTLIRVYRYPETAAALVARVAEHIAADPEPEIDEAIAVFGPDPVAHNYPPFIPPILDWLFRREKPL</sequence>
<name>A0A9Q9DBK9_ENSAD</name>
<proteinExistence type="predicted"/>
<dbReference type="EMBL" id="CP098807">
    <property type="protein sequence ID" value="USJ25226.1"/>
    <property type="molecule type" value="Genomic_DNA"/>
</dbReference>
<dbReference type="AlphaFoldDB" id="A0A9Q9DBK9"/>
<evidence type="ECO:0000313" key="3">
    <source>
        <dbReference type="Proteomes" id="UP001055460"/>
    </source>
</evidence>
<gene>
    <name evidence="2" type="ORF">NE863_09760</name>
</gene>
<dbReference type="SUPFAM" id="SSF55811">
    <property type="entry name" value="Nudix"/>
    <property type="match status" value="1"/>
</dbReference>
<dbReference type="InterPro" id="IPR000086">
    <property type="entry name" value="NUDIX_hydrolase_dom"/>
</dbReference>
<feature type="domain" description="Nudix hydrolase" evidence="1">
    <location>
        <begin position="91"/>
        <end position="241"/>
    </location>
</feature>
<evidence type="ECO:0000259" key="1">
    <source>
        <dbReference type="PROSITE" id="PS51462"/>
    </source>
</evidence>
<dbReference type="GO" id="GO:0016787">
    <property type="term" value="F:hydrolase activity"/>
    <property type="evidence" value="ECO:0007669"/>
    <property type="project" value="UniProtKB-KW"/>
</dbReference>
<protein>
    <submittedName>
        <fullName evidence="2">NUDIX hydrolase</fullName>
    </submittedName>
</protein>
<accession>A0A9Q9DBK9</accession>
<dbReference type="Proteomes" id="UP001055460">
    <property type="component" value="Chromosome"/>
</dbReference>
<dbReference type="InterPro" id="IPR015797">
    <property type="entry name" value="NUDIX_hydrolase-like_dom_sf"/>
</dbReference>
<dbReference type="PROSITE" id="PS51462">
    <property type="entry name" value="NUDIX"/>
    <property type="match status" value="1"/>
</dbReference>